<name>A0A0A2A9Y8_PROMR</name>
<proteinExistence type="predicted"/>
<dbReference type="AlphaFoldDB" id="A0A0A2A9Y8"/>
<dbReference type="Proteomes" id="UP000030445">
    <property type="component" value="Unassembled WGS sequence"/>
</dbReference>
<evidence type="ECO:0000313" key="1">
    <source>
        <dbReference type="EMBL" id="KGF97621.1"/>
    </source>
</evidence>
<reference evidence="2" key="1">
    <citation type="journal article" date="2014" name="Sci. Data">
        <title>Genomes of diverse isolates of the marine cyanobacterium Prochlorococcus.</title>
        <authorList>
            <person name="Biller S."/>
            <person name="Berube P."/>
            <person name="Thompson J."/>
            <person name="Kelly L."/>
            <person name="Roggensack S."/>
            <person name="Awad L."/>
            <person name="Roache-Johnson K."/>
            <person name="Ding H."/>
            <person name="Giovannoni S.J."/>
            <person name="Moore L.R."/>
            <person name="Chisholm S.W."/>
        </authorList>
    </citation>
    <scope>NUCLEOTIDE SEQUENCE [LARGE SCALE GENOMIC DNA]</scope>
    <source>
        <strain evidence="2">MIT 9302</strain>
    </source>
</reference>
<sequence>MGIGWPVSLIRGCTVMQAVASNAKVLMKLVGLEAKTQIR</sequence>
<protein>
    <submittedName>
        <fullName evidence="1">Uncharacterized protein</fullName>
    </submittedName>
</protein>
<dbReference type="EMBL" id="JNAM01000010">
    <property type="protein sequence ID" value="KGF97621.1"/>
    <property type="molecule type" value="Genomic_DNA"/>
</dbReference>
<comment type="caution">
    <text evidence="1">The sequence shown here is derived from an EMBL/GenBank/DDBJ whole genome shotgun (WGS) entry which is preliminary data.</text>
</comment>
<accession>A0A0A2A9Y8</accession>
<evidence type="ECO:0000313" key="2">
    <source>
        <dbReference type="Proteomes" id="UP000030445"/>
    </source>
</evidence>
<organism evidence="1 2">
    <name type="scientific">Prochlorococcus marinus str. MIT 9302</name>
    <dbReference type="NCBI Taxonomy" id="74545"/>
    <lineage>
        <taxon>Bacteria</taxon>
        <taxon>Bacillati</taxon>
        <taxon>Cyanobacteriota</taxon>
        <taxon>Cyanophyceae</taxon>
        <taxon>Synechococcales</taxon>
        <taxon>Prochlorococcaceae</taxon>
        <taxon>Prochlorococcus</taxon>
    </lineage>
</organism>
<gene>
    <name evidence="1" type="ORF">EU96_1335</name>
</gene>